<evidence type="ECO:0000313" key="3">
    <source>
        <dbReference type="EMBL" id="GFU33302.1"/>
    </source>
</evidence>
<dbReference type="EMBL" id="BMAW01078745">
    <property type="protein sequence ID" value="GFU12195.1"/>
    <property type="molecule type" value="Genomic_DNA"/>
</dbReference>
<evidence type="ECO:0000313" key="6">
    <source>
        <dbReference type="EMBL" id="GFU38369.1"/>
    </source>
</evidence>
<comment type="caution">
    <text evidence="1">The sequence shown here is derived from an EMBL/GenBank/DDBJ whole genome shotgun (WGS) entry which is preliminary data.</text>
</comment>
<evidence type="ECO:0000313" key="5">
    <source>
        <dbReference type="EMBL" id="GFU38367.1"/>
    </source>
</evidence>
<dbReference type="AlphaFoldDB" id="A0A8X6QB67"/>
<evidence type="ECO:0000313" key="1">
    <source>
        <dbReference type="EMBL" id="GFU12195.1"/>
    </source>
</evidence>
<accession>A0A8X6QB67</accession>
<keyword evidence="9" id="KW-1185">Reference proteome</keyword>
<sequence>MMIQLQPLPVQYLSSRGGLPEDEEGGSLDRWEDSDSCRAVDVKRTLCFYFFTFPIPPFSLRPPPILSTLAFPPVGTIQNRSFFPLPLLVPQCPLAFG</sequence>
<evidence type="ECO:0000313" key="4">
    <source>
        <dbReference type="EMBL" id="GFU33304.1"/>
    </source>
</evidence>
<dbReference type="OrthoDB" id="6468439at2759"/>
<dbReference type="EMBL" id="BMAW01034045">
    <property type="protein sequence ID" value="GFU33302.1"/>
    <property type="molecule type" value="Genomic_DNA"/>
</dbReference>
<proteinExistence type="predicted"/>
<dbReference type="EMBL" id="BMAW01131181">
    <property type="protein sequence ID" value="GFU38369.1"/>
    <property type="molecule type" value="Genomic_DNA"/>
</dbReference>
<dbReference type="Proteomes" id="UP000887013">
    <property type="component" value="Unassembled WGS sequence"/>
</dbReference>
<protein>
    <submittedName>
        <fullName evidence="1">Uncharacterized protein</fullName>
    </submittedName>
</protein>
<organism evidence="1 9">
    <name type="scientific">Nephila pilipes</name>
    <name type="common">Giant wood spider</name>
    <name type="synonym">Nephila maculata</name>
    <dbReference type="NCBI Taxonomy" id="299642"/>
    <lineage>
        <taxon>Eukaryota</taxon>
        <taxon>Metazoa</taxon>
        <taxon>Ecdysozoa</taxon>
        <taxon>Arthropoda</taxon>
        <taxon>Chelicerata</taxon>
        <taxon>Arachnida</taxon>
        <taxon>Araneae</taxon>
        <taxon>Araneomorphae</taxon>
        <taxon>Entelegynae</taxon>
        <taxon>Araneoidea</taxon>
        <taxon>Nephilidae</taxon>
        <taxon>Nephila</taxon>
    </lineage>
</organism>
<reference evidence="1" key="1">
    <citation type="submission" date="2020-08" db="EMBL/GenBank/DDBJ databases">
        <title>Multicomponent nature underlies the extraordinary mechanical properties of spider dragline silk.</title>
        <authorList>
            <person name="Kono N."/>
            <person name="Nakamura H."/>
            <person name="Mori M."/>
            <person name="Yoshida Y."/>
            <person name="Ohtoshi R."/>
            <person name="Malay A.D."/>
            <person name="Moran D.A.P."/>
            <person name="Tomita M."/>
            <person name="Numata K."/>
            <person name="Arakawa K."/>
        </authorList>
    </citation>
    <scope>NUCLEOTIDE SEQUENCE</scope>
</reference>
<dbReference type="EMBL" id="BMAW01041086">
    <property type="protein sequence ID" value="GFU62279.1"/>
    <property type="molecule type" value="Genomic_DNA"/>
</dbReference>
<name>A0A8X6QB67_NEPPI</name>
<dbReference type="EMBL" id="BMAW01131181">
    <property type="protein sequence ID" value="GFU38367.1"/>
    <property type="molecule type" value="Genomic_DNA"/>
</dbReference>
<evidence type="ECO:0000313" key="7">
    <source>
        <dbReference type="EMBL" id="GFU62279.1"/>
    </source>
</evidence>
<dbReference type="EMBL" id="BMAW01078745">
    <property type="protein sequence ID" value="GFU12197.1"/>
    <property type="molecule type" value="Genomic_DNA"/>
</dbReference>
<dbReference type="EMBL" id="BMAW01034045">
    <property type="protein sequence ID" value="GFU33304.1"/>
    <property type="molecule type" value="Genomic_DNA"/>
</dbReference>
<evidence type="ECO:0000313" key="2">
    <source>
        <dbReference type="EMBL" id="GFU12197.1"/>
    </source>
</evidence>
<gene>
    <name evidence="5" type="ORF">NPIL_393281</name>
    <name evidence="6" type="ORF">NPIL_393291</name>
    <name evidence="1" type="ORF">NPIL_523221</name>
    <name evidence="2" type="ORF">NPIL_523231</name>
    <name evidence="3" type="ORF">NPIL_6101</name>
    <name evidence="4" type="ORF">NPIL_6111</name>
    <name evidence="7" type="ORF">NPIL_687561</name>
    <name evidence="8" type="ORF">NPIL_687571</name>
</gene>
<dbReference type="EMBL" id="BMAW01041086">
    <property type="protein sequence ID" value="GFU62281.1"/>
    <property type="molecule type" value="Genomic_DNA"/>
</dbReference>
<evidence type="ECO:0000313" key="8">
    <source>
        <dbReference type="EMBL" id="GFU62281.1"/>
    </source>
</evidence>
<evidence type="ECO:0000313" key="9">
    <source>
        <dbReference type="Proteomes" id="UP000887013"/>
    </source>
</evidence>